<evidence type="ECO:0008006" key="3">
    <source>
        <dbReference type="Google" id="ProtNLM"/>
    </source>
</evidence>
<sequence>MILDVLDDLARVTAATSPAQCALPTPSAGLDVLALRRHLTGGLLYFEAAFGDPGGANDGADPHAYAGPDDLEALSRGCRRPCGPPWTPVSRRPS</sequence>
<gene>
    <name evidence="1" type="ORF">CLV67_115252</name>
</gene>
<reference evidence="1 2" key="1">
    <citation type="submission" date="2018-03" db="EMBL/GenBank/DDBJ databases">
        <title>Genomic Encyclopedia of Archaeal and Bacterial Type Strains, Phase II (KMG-II): from individual species to whole genera.</title>
        <authorList>
            <person name="Goeker M."/>
        </authorList>
    </citation>
    <scope>NUCLEOTIDE SEQUENCE [LARGE SCALE GENOMIC DNA]</scope>
    <source>
        <strain evidence="1 2">DSM 43146</strain>
    </source>
</reference>
<dbReference type="EMBL" id="PVMZ01000015">
    <property type="protein sequence ID" value="PRX17749.1"/>
    <property type="molecule type" value="Genomic_DNA"/>
</dbReference>
<organism evidence="1 2">
    <name type="scientific">Actinoplanes italicus</name>
    <dbReference type="NCBI Taxonomy" id="113567"/>
    <lineage>
        <taxon>Bacteria</taxon>
        <taxon>Bacillati</taxon>
        <taxon>Actinomycetota</taxon>
        <taxon>Actinomycetes</taxon>
        <taxon>Micromonosporales</taxon>
        <taxon>Micromonosporaceae</taxon>
        <taxon>Actinoplanes</taxon>
    </lineage>
</organism>
<dbReference type="Proteomes" id="UP000239415">
    <property type="component" value="Unassembled WGS sequence"/>
</dbReference>
<evidence type="ECO:0000313" key="1">
    <source>
        <dbReference type="EMBL" id="PRX17749.1"/>
    </source>
</evidence>
<keyword evidence="2" id="KW-1185">Reference proteome</keyword>
<dbReference type="AlphaFoldDB" id="A0A2T0K528"/>
<proteinExistence type="predicted"/>
<protein>
    <recommendedName>
        <fullName evidence="3">Mycothiol maleylpyruvate isomerase-like protein</fullName>
    </recommendedName>
</protein>
<name>A0A2T0K528_9ACTN</name>
<accession>A0A2T0K528</accession>
<comment type="caution">
    <text evidence="1">The sequence shown here is derived from an EMBL/GenBank/DDBJ whole genome shotgun (WGS) entry which is preliminary data.</text>
</comment>
<evidence type="ECO:0000313" key="2">
    <source>
        <dbReference type="Proteomes" id="UP000239415"/>
    </source>
</evidence>